<dbReference type="InterPro" id="IPR011727">
    <property type="entry name" value="CHP02117"/>
</dbReference>
<evidence type="ECO:0000313" key="2">
    <source>
        <dbReference type="Proteomes" id="UP000249177"/>
    </source>
</evidence>
<dbReference type="Pfam" id="PF09601">
    <property type="entry name" value="DUF2459"/>
    <property type="match status" value="1"/>
</dbReference>
<protein>
    <submittedName>
        <fullName evidence="1">TIGR02117 family protein</fullName>
    </submittedName>
</protein>
<sequence length="214" mass="24401">MFLAFFGFIFLYIIAVFSLSKITVNHELDTKPEVEVYILTNGVHTDIVMPTKNDQIDWSKQVQFQNTKDADSTYKYLAMGWGDKGFYLETPEWSDLKASVAFKAATGLSTTAIHATYYKKITEGDDCKKMMISKEQYDRLIKYIDESFQKDASGNFLNIKTDANYGKTDAFYEANGSYSLFHTCNTWANSALKASGQKCCFWTALDSDIFSKYK</sequence>
<dbReference type="Proteomes" id="UP000249177">
    <property type="component" value="Unassembled WGS sequence"/>
</dbReference>
<dbReference type="AlphaFoldDB" id="A0A2W7TS15"/>
<proteinExistence type="predicted"/>
<dbReference type="OrthoDB" id="211174at2"/>
<accession>A0A2W7TS15</accession>
<name>A0A2W7TS15_9FLAO</name>
<dbReference type="EMBL" id="QKXH01000008">
    <property type="protein sequence ID" value="PZX93001.1"/>
    <property type="molecule type" value="Genomic_DNA"/>
</dbReference>
<comment type="caution">
    <text evidence="1">The sequence shown here is derived from an EMBL/GenBank/DDBJ whole genome shotgun (WGS) entry which is preliminary data.</text>
</comment>
<reference evidence="1 2" key="1">
    <citation type="submission" date="2018-06" db="EMBL/GenBank/DDBJ databases">
        <title>Flavobacterium sp IMCC34762, genome.</title>
        <authorList>
            <person name="Joung Y."/>
            <person name="Cho J."/>
            <person name="Song J."/>
        </authorList>
    </citation>
    <scope>NUCLEOTIDE SEQUENCE [LARGE SCALE GENOMIC DNA]</scope>
    <source>
        <strain evidence="1 2">IMCC34762</strain>
    </source>
</reference>
<dbReference type="NCBIfam" id="TIGR02117">
    <property type="entry name" value="chp_urease_rgn"/>
    <property type="match status" value="1"/>
</dbReference>
<keyword evidence="2" id="KW-1185">Reference proteome</keyword>
<organism evidence="1 2">
    <name type="scientific">Flavobacterium aquariorum</name>
    <dbReference type="NCBI Taxonomy" id="2217670"/>
    <lineage>
        <taxon>Bacteria</taxon>
        <taxon>Pseudomonadati</taxon>
        <taxon>Bacteroidota</taxon>
        <taxon>Flavobacteriia</taxon>
        <taxon>Flavobacteriales</taxon>
        <taxon>Flavobacteriaceae</taxon>
        <taxon>Flavobacterium</taxon>
    </lineage>
</organism>
<gene>
    <name evidence="1" type="ORF">DOS84_13520</name>
</gene>
<evidence type="ECO:0000313" key="1">
    <source>
        <dbReference type="EMBL" id="PZX93001.1"/>
    </source>
</evidence>